<dbReference type="Proteomes" id="UP001198200">
    <property type="component" value="Unassembled WGS sequence"/>
</dbReference>
<feature type="transmembrane region" description="Helical" evidence="9">
    <location>
        <begin position="57"/>
        <end position="75"/>
    </location>
</feature>
<keyword evidence="2" id="KW-0813">Transport</keyword>
<dbReference type="GO" id="GO:0016887">
    <property type="term" value="F:ATP hydrolysis activity"/>
    <property type="evidence" value="ECO:0007669"/>
    <property type="project" value="InterPro"/>
</dbReference>
<dbReference type="InterPro" id="IPR036640">
    <property type="entry name" value="ABC1_TM_sf"/>
</dbReference>
<comment type="subcellular location">
    <subcellularLocation>
        <location evidence="1">Cell membrane</location>
        <topology evidence="1">Multi-pass membrane protein</topology>
    </subcellularLocation>
</comment>
<feature type="domain" description="ABC transmembrane type-1" evidence="11">
    <location>
        <begin position="22"/>
        <end position="292"/>
    </location>
</feature>
<comment type="caution">
    <text evidence="12">The sequence shown here is derived from an EMBL/GenBank/DDBJ whole genome shotgun (WGS) entry which is preliminary data.</text>
</comment>
<feature type="transmembrane region" description="Helical" evidence="9">
    <location>
        <begin position="136"/>
        <end position="155"/>
    </location>
</feature>
<dbReference type="SMART" id="SM00382">
    <property type="entry name" value="AAA"/>
    <property type="match status" value="1"/>
</dbReference>
<dbReference type="PROSITE" id="PS50893">
    <property type="entry name" value="ABC_TRANSPORTER_2"/>
    <property type="match status" value="1"/>
</dbReference>
<evidence type="ECO:0000256" key="1">
    <source>
        <dbReference type="ARBA" id="ARBA00004651"/>
    </source>
</evidence>
<feature type="transmembrane region" description="Helical" evidence="9">
    <location>
        <begin position="20"/>
        <end position="45"/>
    </location>
</feature>
<feature type="domain" description="ABC transporter" evidence="10">
    <location>
        <begin position="335"/>
        <end position="568"/>
    </location>
</feature>
<dbReference type="SUPFAM" id="SSF90123">
    <property type="entry name" value="ABC transporter transmembrane region"/>
    <property type="match status" value="1"/>
</dbReference>
<dbReference type="Gene3D" id="3.40.50.300">
    <property type="entry name" value="P-loop containing nucleotide triphosphate hydrolases"/>
    <property type="match status" value="1"/>
</dbReference>
<dbReference type="Gene3D" id="1.20.1560.10">
    <property type="entry name" value="ABC transporter type 1, transmembrane domain"/>
    <property type="match status" value="1"/>
</dbReference>
<evidence type="ECO:0000256" key="8">
    <source>
        <dbReference type="ARBA" id="ARBA00023136"/>
    </source>
</evidence>
<dbReference type="InterPro" id="IPR011527">
    <property type="entry name" value="ABC1_TM_dom"/>
</dbReference>
<dbReference type="EMBL" id="JAJEQN010000015">
    <property type="protein sequence ID" value="MCC2221467.1"/>
    <property type="molecule type" value="Genomic_DNA"/>
</dbReference>
<evidence type="ECO:0000256" key="5">
    <source>
        <dbReference type="ARBA" id="ARBA00022741"/>
    </source>
</evidence>
<evidence type="ECO:0000259" key="11">
    <source>
        <dbReference type="PROSITE" id="PS50929"/>
    </source>
</evidence>
<dbReference type="Pfam" id="PF00005">
    <property type="entry name" value="ABC_tran"/>
    <property type="match status" value="1"/>
</dbReference>
<dbReference type="GO" id="GO:0140359">
    <property type="term" value="F:ABC-type transporter activity"/>
    <property type="evidence" value="ECO:0007669"/>
    <property type="project" value="InterPro"/>
</dbReference>
<keyword evidence="7 9" id="KW-1133">Transmembrane helix</keyword>
<dbReference type="GO" id="GO:0005886">
    <property type="term" value="C:plasma membrane"/>
    <property type="evidence" value="ECO:0007669"/>
    <property type="project" value="UniProtKB-SubCell"/>
</dbReference>
<dbReference type="RefSeq" id="WP_118615825.1">
    <property type="nucleotide sequence ID" value="NZ_JAJEQN010000015.1"/>
</dbReference>
<feature type="transmembrane region" description="Helical" evidence="9">
    <location>
        <begin position="161"/>
        <end position="179"/>
    </location>
</feature>
<reference evidence="12 13" key="1">
    <citation type="submission" date="2021-10" db="EMBL/GenBank/DDBJ databases">
        <title>Anaerobic single-cell dispensing facilitates the cultivation of human gut bacteria.</title>
        <authorList>
            <person name="Afrizal A."/>
        </authorList>
    </citation>
    <scope>NUCLEOTIDE SEQUENCE [LARGE SCALE GENOMIC DNA]</scope>
    <source>
        <strain evidence="12 13">CLA-AA-H224</strain>
    </source>
</reference>
<dbReference type="PANTHER" id="PTHR24221">
    <property type="entry name" value="ATP-BINDING CASSETTE SUB-FAMILY B"/>
    <property type="match status" value="1"/>
</dbReference>
<name>A0AAE3E3G8_9FIRM</name>
<dbReference type="InterPro" id="IPR039421">
    <property type="entry name" value="Type_1_exporter"/>
</dbReference>
<evidence type="ECO:0000256" key="9">
    <source>
        <dbReference type="SAM" id="Phobius"/>
    </source>
</evidence>
<proteinExistence type="predicted"/>
<dbReference type="GO" id="GO:0034040">
    <property type="term" value="F:ATPase-coupled lipid transmembrane transporter activity"/>
    <property type="evidence" value="ECO:0007669"/>
    <property type="project" value="TreeGrafter"/>
</dbReference>
<dbReference type="PROSITE" id="PS00211">
    <property type="entry name" value="ABC_TRANSPORTER_1"/>
    <property type="match status" value="1"/>
</dbReference>
<sequence>MFEILAKFFKFSGKENENKFKLSIVIGLAEALASAMKIPAIMYVLIGLMSKEAMGKYIIGSIAIMGIAIVVDIICKRFSTVLQTEGGYNASAFTRIKIAEHLRYLPMGYFNSNSIGEISSVTTNTMEMLGDIAARVVMLTTQGILETTMIVLMILIFDWRIGLISAAGVVIFFVINSIMQKAGKSDSEKKVQCDTELISQIMEYIQGISEVKSYNLLGKQAKRLNDANEACAKINTKMELLFVPYHFLQGIVTKITGAVIVISSAAFYINGTMSAIYAIGMTISAFMLYSSLECAGNYSSLLHVVSVCVDKANAILELDTMDIDGKEIKPQNCNIKLDHISFSYDKRKIIDDVSLSIPEKTTTAIVGPSGGGKSTLCNLIARFWDVDEGKVTLGGVNVKDYSMNSLMNNFSFVFQTVYLFADTIENNIKFGRQDATHEEVVAAAKKACCHEFISQLPNGYDTVIGEGGSSLSGGQKQRISIARAIMKDAPVVILDEATANVDPENEKDLMDAIEALTKEKTIIMIAHRLKTVRHADQIVVVDKGRIVQKGTHEQLMTQDGIYKRFVDAREQAVSWKLASFMRVSG</sequence>
<organism evidence="12 13">
    <name type="scientific">Anthropogastromicrobium aceti</name>
    <dbReference type="NCBI Taxonomy" id="2981768"/>
    <lineage>
        <taxon>Bacteria</taxon>
        <taxon>Bacillati</taxon>
        <taxon>Bacillota</taxon>
        <taxon>Clostridia</taxon>
        <taxon>Lachnospirales</taxon>
        <taxon>Lachnospiraceae</taxon>
        <taxon>Anthropogastromicrobium</taxon>
    </lineage>
</organism>
<dbReference type="FunFam" id="3.40.50.300:FF:000221">
    <property type="entry name" value="Multidrug ABC transporter ATP-binding protein"/>
    <property type="match status" value="1"/>
</dbReference>
<dbReference type="GO" id="GO:0005524">
    <property type="term" value="F:ATP binding"/>
    <property type="evidence" value="ECO:0007669"/>
    <property type="project" value="UniProtKB-KW"/>
</dbReference>
<accession>A0AAE3E3G8</accession>
<dbReference type="InterPro" id="IPR003593">
    <property type="entry name" value="AAA+_ATPase"/>
</dbReference>
<evidence type="ECO:0000313" key="12">
    <source>
        <dbReference type="EMBL" id="MCC2221467.1"/>
    </source>
</evidence>
<evidence type="ECO:0000256" key="2">
    <source>
        <dbReference type="ARBA" id="ARBA00022448"/>
    </source>
</evidence>
<keyword evidence="3" id="KW-1003">Cell membrane</keyword>
<evidence type="ECO:0000256" key="7">
    <source>
        <dbReference type="ARBA" id="ARBA00022989"/>
    </source>
</evidence>
<gene>
    <name evidence="12" type="ORF">LKD48_07425</name>
</gene>
<dbReference type="InterPro" id="IPR003439">
    <property type="entry name" value="ABC_transporter-like_ATP-bd"/>
</dbReference>
<evidence type="ECO:0000256" key="6">
    <source>
        <dbReference type="ARBA" id="ARBA00022840"/>
    </source>
</evidence>
<dbReference type="PANTHER" id="PTHR24221:SF397">
    <property type="entry name" value="ABC TRANSPORTER, ATP-BINDING TRANSMEMBRANE PROTEIN"/>
    <property type="match status" value="1"/>
</dbReference>
<keyword evidence="6 12" id="KW-0067">ATP-binding</keyword>
<dbReference type="PROSITE" id="PS50929">
    <property type="entry name" value="ABC_TM1F"/>
    <property type="match status" value="1"/>
</dbReference>
<dbReference type="Pfam" id="PF00664">
    <property type="entry name" value="ABC_membrane"/>
    <property type="match status" value="1"/>
</dbReference>
<feature type="transmembrane region" description="Helical" evidence="9">
    <location>
        <begin position="247"/>
        <end position="269"/>
    </location>
</feature>
<protein>
    <submittedName>
        <fullName evidence="12">ABC transporter ATP-binding protein/permease</fullName>
    </submittedName>
</protein>
<keyword evidence="4 9" id="KW-0812">Transmembrane</keyword>
<keyword evidence="13" id="KW-1185">Reference proteome</keyword>
<evidence type="ECO:0000313" key="13">
    <source>
        <dbReference type="Proteomes" id="UP001198200"/>
    </source>
</evidence>
<dbReference type="InterPro" id="IPR027417">
    <property type="entry name" value="P-loop_NTPase"/>
</dbReference>
<dbReference type="SUPFAM" id="SSF52540">
    <property type="entry name" value="P-loop containing nucleoside triphosphate hydrolases"/>
    <property type="match status" value="1"/>
</dbReference>
<evidence type="ECO:0000256" key="3">
    <source>
        <dbReference type="ARBA" id="ARBA00022475"/>
    </source>
</evidence>
<evidence type="ECO:0000259" key="10">
    <source>
        <dbReference type="PROSITE" id="PS50893"/>
    </source>
</evidence>
<dbReference type="InterPro" id="IPR017871">
    <property type="entry name" value="ABC_transporter-like_CS"/>
</dbReference>
<keyword evidence="8 9" id="KW-0472">Membrane</keyword>
<evidence type="ECO:0000256" key="4">
    <source>
        <dbReference type="ARBA" id="ARBA00022692"/>
    </source>
</evidence>
<dbReference type="AlphaFoldDB" id="A0AAE3E3G8"/>
<keyword evidence="5" id="KW-0547">Nucleotide-binding</keyword>